<dbReference type="GO" id="GO:1990904">
    <property type="term" value="C:ribonucleoprotein complex"/>
    <property type="evidence" value="ECO:0007669"/>
    <property type="project" value="UniProtKB-KW"/>
</dbReference>
<evidence type="ECO:0000256" key="7">
    <source>
        <dbReference type="ARBA" id="ARBA00035456"/>
    </source>
</evidence>
<dbReference type="PANTHER" id="PTHR21368">
    <property type="entry name" value="50S RIBOSOMAL PROTEIN L9"/>
    <property type="match status" value="1"/>
</dbReference>
<keyword evidence="2" id="KW-0699">rRNA-binding</keyword>
<proteinExistence type="inferred from homology"/>
<evidence type="ECO:0000256" key="2">
    <source>
        <dbReference type="ARBA" id="ARBA00022730"/>
    </source>
</evidence>
<evidence type="ECO:0000256" key="6">
    <source>
        <dbReference type="ARBA" id="ARBA00035292"/>
    </source>
</evidence>
<dbReference type="GO" id="GO:0006412">
    <property type="term" value="P:translation"/>
    <property type="evidence" value="ECO:0007669"/>
    <property type="project" value="InterPro"/>
</dbReference>
<dbReference type="AlphaFoldDB" id="A0A0G1U512"/>
<dbReference type="Pfam" id="PF03948">
    <property type="entry name" value="Ribosomal_L9_C"/>
    <property type="match status" value="1"/>
</dbReference>
<dbReference type="Proteomes" id="UP000033860">
    <property type="component" value="Unassembled WGS sequence"/>
</dbReference>
<evidence type="ECO:0000256" key="3">
    <source>
        <dbReference type="ARBA" id="ARBA00022884"/>
    </source>
</evidence>
<dbReference type="Gene3D" id="3.40.5.10">
    <property type="entry name" value="Ribosomal protein L9, N-terminal domain"/>
    <property type="match status" value="1"/>
</dbReference>
<feature type="domain" description="Ribosomal protein L9" evidence="8">
    <location>
        <begin position="7"/>
        <end position="40"/>
    </location>
</feature>
<dbReference type="GO" id="GO:0019843">
    <property type="term" value="F:rRNA binding"/>
    <property type="evidence" value="ECO:0007669"/>
    <property type="project" value="UniProtKB-KW"/>
</dbReference>
<evidence type="ECO:0000313" key="10">
    <source>
        <dbReference type="EMBL" id="KKU61418.1"/>
    </source>
</evidence>
<evidence type="ECO:0000313" key="11">
    <source>
        <dbReference type="Proteomes" id="UP000033860"/>
    </source>
</evidence>
<accession>A0A0G1U512</accession>
<keyword evidence="3" id="KW-0694">RNA-binding</keyword>
<comment type="similarity">
    <text evidence="1">Belongs to the bacterial ribosomal protein bL9 family.</text>
</comment>
<organism evidence="10 11">
    <name type="scientific">Candidatus Beckwithbacteria bacterium GW2011_GWB1_47_15</name>
    <dbReference type="NCBI Taxonomy" id="1618371"/>
    <lineage>
        <taxon>Bacteria</taxon>
        <taxon>Candidatus Beckwithiibacteriota</taxon>
    </lineage>
</organism>
<keyword evidence="4 10" id="KW-0689">Ribosomal protein</keyword>
<feature type="domain" description="Large ribosomal subunit protein bL9 C-terminal" evidence="9">
    <location>
        <begin position="45"/>
        <end position="123"/>
    </location>
</feature>
<dbReference type="GO" id="GO:0003735">
    <property type="term" value="F:structural constituent of ribosome"/>
    <property type="evidence" value="ECO:0007669"/>
    <property type="project" value="InterPro"/>
</dbReference>
<dbReference type="InterPro" id="IPR000244">
    <property type="entry name" value="Ribosomal_bL9"/>
</dbReference>
<evidence type="ECO:0000259" key="9">
    <source>
        <dbReference type="Pfam" id="PF03948"/>
    </source>
</evidence>
<gene>
    <name evidence="10" type="ORF">UX85_C0003G0077</name>
</gene>
<sequence>MKVIIKKTGEVKEVSLGHAVNFLLPQGLALVATKKKLKELESNREAERKAKQVDKVDLRRQAEKIDGKVVEFEQGSISKKDIADKLKIDKNYVVLGKAIKKPGEYEVKLAFGKSVAKVKVKVKD</sequence>
<comment type="caution">
    <text evidence="10">The sequence shown here is derived from an EMBL/GenBank/DDBJ whole genome shotgun (WGS) entry which is preliminary data.</text>
</comment>
<dbReference type="EMBL" id="LCNT01000003">
    <property type="protein sequence ID" value="KKU61418.1"/>
    <property type="molecule type" value="Genomic_DNA"/>
</dbReference>
<name>A0A0G1U512_9BACT</name>
<evidence type="ECO:0000259" key="8">
    <source>
        <dbReference type="Pfam" id="PF01281"/>
    </source>
</evidence>
<protein>
    <recommendedName>
        <fullName evidence="6">Large ribosomal subunit protein bL9</fullName>
    </recommendedName>
    <alternativeName>
        <fullName evidence="7">50S ribosomal protein L9</fullName>
    </alternativeName>
</protein>
<dbReference type="InterPro" id="IPR036791">
    <property type="entry name" value="Ribosomal_bL9_C_sf"/>
</dbReference>
<evidence type="ECO:0000256" key="5">
    <source>
        <dbReference type="ARBA" id="ARBA00023274"/>
    </source>
</evidence>
<dbReference type="Gene3D" id="3.10.430.100">
    <property type="entry name" value="Ribosomal protein L9, C-terminal domain"/>
    <property type="match status" value="1"/>
</dbReference>
<reference evidence="10 11" key="1">
    <citation type="journal article" date="2015" name="Nature">
        <title>rRNA introns, odd ribosomes, and small enigmatic genomes across a large radiation of phyla.</title>
        <authorList>
            <person name="Brown C.T."/>
            <person name="Hug L.A."/>
            <person name="Thomas B.C."/>
            <person name="Sharon I."/>
            <person name="Castelle C.J."/>
            <person name="Singh A."/>
            <person name="Wilkins M.J."/>
            <person name="Williams K.H."/>
            <person name="Banfield J.F."/>
        </authorList>
    </citation>
    <scope>NUCLEOTIDE SEQUENCE [LARGE SCALE GENOMIC DNA]</scope>
</reference>
<evidence type="ECO:0000256" key="4">
    <source>
        <dbReference type="ARBA" id="ARBA00022980"/>
    </source>
</evidence>
<dbReference type="Pfam" id="PF01281">
    <property type="entry name" value="Ribosomal_L9_N"/>
    <property type="match status" value="1"/>
</dbReference>
<evidence type="ECO:0000256" key="1">
    <source>
        <dbReference type="ARBA" id="ARBA00010605"/>
    </source>
</evidence>
<dbReference type="SUPFAM" id="SSF55653">
    <property type="entry name" value="Ribosomal protein L9 C-domain"/>
    <property type="match status" value="1"/>
</dbReference>
<dbReference type="InterPro" id="IPR020069">
    <property type="entry name" value="Ribosomal_bL9_C"/>
</dbReference>
<dbReference type="SUPFAM" id="SSF55658">
    <property type="entry name" value="L9 N-domain-like"/>
    <property type="match status" value="1"/>
</dbReference>
<dbReference type="InterPro" id="IPR036935">
    <property type="entry name" value="Ribosomal_bL9_N_sf"/>
</dbReference>
<dbReference type="GO" id="GO:0005840">
    <property type="term" value="C:ribosome"/>
    <property type="evidence" value="ECO:0007669"/>
    <property type="project" value="UniProtKB-KW"/>
</dbReference>
<keyword evidence="5" id="KW-0687">Ribonucleoprotein</keyword>
<dbReference type="InterPro" id="IPR020070">
    <property type="entry name" value="Ribosomal_bL9_N"/>
</dbReference>
<dbReference type="InterPro" id="IPR009027">
    <property type="entry name" value="Ribosomal_bL9/RNase_H1_N"/>
</dbReference>